<organism evidence="1 2">
    <name type="scientific">Bacillus cereus</name>
    <dbReference type="NCBI Taxonomy" id="1396"/>
    <lineage>
        <taxon>Bacteria</taxon>
        <taxon>Bacillati</taxon>
        <taxon>Bacillota</taxon>
        <taxon>Bacilli</taxon>
        <taxon>Bacillales</taxon>
        <taxon>Bacillaceae</taxon>
        <taxon>Bacillus</taxon>
        <taxon>Bacillus cereus group</taxon>
    </lineage>
</organism>
<accession>A0A161T0C1</accession>
<dbReference type="PATRIC" id="fig|1396.539.peg.3923"/>
<name>A0A161T0C1_BACCE</name>
<dbReference type="EMBL" id="LJKA01000065">
    <property type="protein sequence ID" value="KZD29543.1"/>
    <property type="molecule type" value="Genomic_DNA"/>
</dbReference>
<protein>
    <submittedName>
        <fullName evidence="1">Uncharacterized protein</fullName>
    </submittedName>
</protein>
<evidence type="ECO:0000313" key="1">
    <source>
        <dbReference type="EMBL" id="KZD29543.1"/>
    </source>
</evidence>
<dbReference type="Proteomes" id="UP000076501">
    <property type="component" value="Unassembled WGS sequence"/>
</dbReference>
<dbReference type="AlphaFoldDB" id="A0A161T0C1"/>
<gene>
    <name evidence="1" type="ORF">B4082_4461</name>
</gene>
<sequence>MAAFICHVVNWKYYFYKSLDNMRGLSCRKSLQGENVFVI</sequence>
<reference evidence="1 2" key="1">
    <citation type="submission" date="2015-09" db="EMBL/GenBank/DDBJ databases">
        <title>Bacillus cereus food isolates.</title>
        <authorList>
            <person name="Boekhorst J."/>
        </authorList>
    </citation>
    <scope>NUCLEOTIDE SEQUENCE [LARGE SCALE GENOMIC DNA]</scope>
    <source>
        <strain evidence="1 2">B4082</strain>
    </source>
</reference>
<comment type="caution">
    <text evidence="1">The sequence shown here is derived from an EMBL/GenBank/DDBJ whole genome shotgun (WGS) entry which is preliminary data.</text>
</comment>
<proteinExistence type="predicted"/>
<evidence type="ECO:0000313" key="2">
    <source>
        <dbReference type="Proteomes" id="UP000076501"/>
    </source>
</evidence>